<reference evidence="2 3" key="1">
    <citation type="journal article" date="2020" name="Nature">
        <title>Six reference-quality genomes reveal evolution of bat adaptations.</title>
        <authorList>
            <person name="Jebb D."/>
            <person name="Huang Z."/>
            <person name="Pippel M."/>
            <person name="Hughes G.M."/>
            <person name="Lavrichenko K."/>
            <person name="Devanna P."/>
            <person name="Winkler S."/>
            <person name="Jermiin L.S."/>
            <person name="Skirmuntt E.C."/>
            <person name="Katzourakis A."/>
            <person name="Burkitt-Gray L."/>
            <person name="Ray D.A."/>
            <person name="Sullivan K.A.M."/>
            <person name="Roscito J.G."/>
            <person name="Kirilenko B.M."/>
            <person name="Davalos L.M."/>
            <person name="Corthals A.P."/>
            <person name="Power M.L."/>
            <person name="Jones G."/>
            <person name="Ransome R.D."/>
            <person name="Dechmann D.K.N."/>
            <person name="Locatelli A.G."/>
            <person name="Puechmaille S.J."/>
            <person name="Fedrigo O."/>
            <person name="Jarvis E.D."/>
            <person name="Hiller M."/>
            <person name="Vernes S.C."/>
            <person name="Myers E.W."/>
            <person name="Teeling E.C."/>
        </authorList>
    </citation>
    <scope>NUCLEOTIDE SEQUENCE [LARGE SCALE GENOMIC DNA]</scope>
    <source>
        <strain evidence="2">MMyoMyo1</strain>
        <tissue evidence="2">Flight muscle</tissue>
    </source>
</reference>
<evidence type="ECO:0000256" key="1">
    <source>
        <dbReference type="SAM" id="MobiDB-lite"/>
    </source>
</evidence>
<dbReference type="Proteomes" id="UP000527355">
    <property type="component" value="Unassembled WGS sequence"/>
</dbReference>
<feature type="compositionally biased region" description="Basic and acidic residues" evidence="1">
    <location>
        <begin position="26"/>
        <end position="35"/>
    </location>
</feature>
<sequence length="126" mass="12833">MERTVNSQWKRRGSPASSEESGLGGEESHGSRGAEEGQCSPSLHVSVGPQLSADPQRFGDLVEVAPAVPHGPVRAFGDLTEREAAGMPRSTSIHQAAPVPGLALGSRSGASHPIGLSSGAPCACLL</sequence>
<evidence type="ECO:0000313" key="2">
    <source>
        <dbReference type="EMBL" id="KAF6330233.1"/>
    </source>
</evidence>
<organism evidence="2 3">
    <name type="scientific">Myotis myotis</name>
    <name type="common">Greater mouse-eared bat</name>
    <name type="synonym">Vespertilio myotis</name>
    <dbReference type="NCBI Taxonomy" id="51298"/>
    <lineage>
        <taxon>Eukaryota</taxon>
        <taxon>Metazoa</taxon>
        <taxon>Chordata</taxon>
        <taxon>Craniata</taxon>
        <taxon>Vertebrata</taxon>
        <taxon>Euteleostomi</taxon>
        <taxon>Mammalia</taxon>
        <taxon>Eutheria</taxon>
        <taxon>Laurasiatheria</taxon>
        <taxon>Chiroptera</taxon>
        <taxon>Yangochiroptera</taxon>
        <taxon>Vespertilionidae</taxon>
        <taxon>Myotis</taxon>
    </lineage>
</organism>
<name>A0A7J7VYV1_MYOMY</name>
<comment type="caution">
    <text evidence="2">The sequence shown here is derived from an EMBL/GenBank/DDBJ whole genome shotgun (WGS) entry which is preliminary data.</text>
</comment>
<dbReference type="AlphaFoldDB" id="A0A7J7VYV1"/>
<proteinExistence type="predicted"/>
<gene>
    <name evidence="2" type="ORF">mMyoMyo1_012236</name>
</gene>
<accession>A0A7J7VYV1</accession>
<feature type="region of interest" description="Disordered" evidence="1">
    <location>
        <begin position="1"/>
        <end position="58"/>
    </location>
</feature>
<keyword evidence="3" id="KW-1185">Reference proteome</keyword>
<dbReference type="EMBL" id="JABWUV010000009">
    <property type="protein sequence ID" value="KAF6330233.1"/>
    <property type="molecule type" value="Genomic_DNA"/>
</dbReference>
<protein>
    <submittedName>
        <fullName evidence="2">Uncharacterized protein</fullName>
    </submittedName>
</protein>
<evidence type="ECO:0000313" key="3">
    <source>
        <dbReference type="Proteomes" id="UP000527355"/>
    </source>
</evidence>